<dbReference type="EMBL" id="CAJEWD010000007">
    <property type="protein sequence ID" value="CAD2076561.1"/>
    <property type="molecule type" value="Genomic_DNA"/>
</dbReference>
<gene>
    <name evidence="2" type="ORF">JEODO184_00994</name>
</gene>
<comment type="caution">
    <text evidence="2">The sequence shown here is derived from an EMBL/GenBank/DDBJ whole genome shotgun (WGS) entry which is preliminary data.</text>
</comment>
<evidence type="ECO:0000313" key="3">
    <source>
        <dbReference type="Proteomes" id="UP000589351"/>
    </source>
</evidence>
<organism evidence="2 3">
    <name type="scientific">Jeotgalicoccus meleagridis</name>
    <dbReference type="NCBI Taxonomy" id="2759181"/>
    <lineage>
        <taxon>Bacteria</taxon>
        <taxon>Bacillati</taxon>
        <taxon>Bacillota</taxon>
        <taxon>Bacilli</taxon>
        <taxon>Bacillales</taxon>
        <taxon>Staphylococcaceae</taxon>
        <taxon>Jeotgalicoccus</taxon>
    </lineage>
</organism>
<dbReference type="AlphaFoldDB" id="A0A6V7RFU2"/>
<proteinExistence type="predicted"/>
<keyword evidence="1" id="KW-0472">Membrane</keyword>
<dbReference type="RefSeq" id="WP_185125527.1">
    <property type="nucleotide sequence ID" value="NZ_CAJEWD010000007.1"/>
</dbReference>
<evidence type="ECO:0000313" key="2">
    <source>
        <dbReference type="EMBL" id="CAD2076561.1"/>
    </source>
</evidence>
<dbReference type="InterPro" id="IPR024623">
    <property type="entry name" value="YtxH"/>
</dbReference>
<dbReference type="Pfam" id="PF12732">
    <property type="entry name" value="YtxH"/>
    <property type="match status" value="1"/>
</dbReference>
<reference evidence="2 3" key="1">
    <citation type="submission" date="2020-07" db="EMBL/GenBank/DDBJ databases">
        <authorList>
            <person name="Criscuolo A."/>
        </authorList>
    </citation>
    <scope>NUCLEOTIDE SEQUENCE [LARGE SCALE GENOMIC DNA]</scope>
    <source>
        <strain evidence="2">CIP111649</strain>
    </source>
</reference>
<keyword evidence="1" id="KW-1133">Transmembrane helix</keyword>
<keyword evidence="3" id="KW-1185">Reference proteome</keyword>
<protein>
    <submittedName>
        <fullName evidence="2">YtxH-like protein</fullName>
    </submittedName>
</protein>
<evidence type="ECO:0000256" key="1">
    <source>
        <dbReference type="SAM" id="Phobius"/>
    </source>
</evidence>
<sequence length="140" mass="15800">METYNRDRYIKGLDSYDIDVEKSTGRDFTFGLAVGLLVGVVGGLFIAPKSGDALRDDLNRIKESVNNDSNDGPSLTETLDEKFSDVKEKFVNKKAEMDEKSRIKKLDNSEVQAQKRAIQDEVSDEQLKNANVVDMSKYRE</sequence>
<keyword evidence="1" id="KW-0812">Transmembrane</keyword>
<feature type="transmembrane region" description="Helical" evidence="1">
    <location>
        <begin position="28"/>
        <end position="47"/>
    </location>
</feature>
<name>A0A6V7RFU2_9STAP</name>
<dbReference type="Proteomes" id="UP000589351">
    <property type="component" value="Unassembled WGS sequence"/>
</dbReference>
<accession>A0A6V7RFU2</accession>